<feature type="chain" id="PRO_5021263718" evidence="1">
    <location>
        <begin position="21"/>
        <end position="80"/>
    </location>
</feature>
<keyword evidence="1" id="KW-0732">Signal</keyword>
<protein>
    <submittedName>
        <fullName evidence="3">PepSY domain-containing protein</fullName>
    </submittedName>
</protein>
<feature type="signal peptide" evidence="1">
    <location>
        <begin position="1"/>
        <end position="20"/>
    </location>
</feature>
<dbReference type="OrthoDB" id="8099763at2"/>
<dbReference type="InterPro" id="IPR025711">
    <property type="entry name" value="PepSY"/>
</dbReference>
<dbReference type="AlphaFoldDB" id="A0A502BQG6"/>
<dbReference type="Proteomes" id="UP000315388">
    <property type="component" value="Unassembled WGS sequence"/>
</dbReference>
<comment type="caution">
    <text evidence="3">The sequence shown here is derived from an EMBL/GenBank/DDBJ whole genome shotgun (WGS) entry which is preliminary data.</text>
</comment>
<dbReference type="EMBL" id="VEWJ01000004">
    <property type="protein sequence ID" value="TPF75891.1"/>
    <property type="molecule type" value="Genomic_DNA"/>
</dbReference>
<evidence type="ECO:0000313" key="4">
    <source>
        <dbReference type="Proteomes" id="UP000315388"/>
    </source>
</evidence>
<proteinExistence type="predicted"/>
<reference evidence="3 4" key="1">
    <citation type="journal article" date="2003" name="Int. J. Syst. Evol. Microbiol.">
        <title>Towards a standardized format for the description of a novel species (of an established genus): Ochrobactrum gallinifaecis sp. nov.</title>
        <authorList>
            <person name="Kampfer P."/>
            <person name="Buczolits S."/>
            <person name="Albrecht A."/>
            <person name="Busse H.J."/>
            <person name="Stackebrandt E."/>
        </authorList>
    </citation>
    <scope>NUCLEOTIDE SEQUENCE [LARGE SCALE GENOMIC DNA]</scope>
    <source>
        <strain evidence="3 4">ISO 196</strain>
    </source>
</reference>
<dbReference type="Pfam" id="PF13670">
    <property type="entry name" value="PepSY_2"/>
    <property type="match status" value="1"/>
</dbReference>
<sequence>MRRSIYVAIIVTATSVAALAAPPEGTKLSEIIAKIEQTPDMQYIDEVDWNDHGYYEIEYFLKNGTKIEVKIDPKTGESVR</sequence>
<evidence type="ECO:0000256" key="1">
    <source>
        <dbReference type="SAM" id="SignalP"/>
    </source>
</evidence>
<accession>A0A502BQG6</accession>
<evidence type="ECO:0000313" key="3">
    <source>
        <dbReference type="EMBL" id="TPF75891.1"/>
    </source>
</evidence>
<name>A0A502BQG6_9HYPH</name>
<organism evidence="3 4">
    <name type="scientific">Brucella gallinifaecis</name>
    <dbReference type="NCBI Taxonomy" id="215590"/>
    <lineage>
        <taxon>Bacteria</taxon>
        <taxon>Pseudomonadati</taxon>
        <taxon>Pseudomonadota</taxon>
        <taxon>Alphaproteobacteria</taxon>
        <taxon>Hyphomicrobiales</taxon>
        <taxon>Brucellaceae</taxon>
        <taxon>Brucella/Ochrobactrum group</taxon>
        <taxon>Brucella</taxon>
    </lineage>
</organism>
<feature type="domain" description="PepSY" evidence="2">
    <location>
        <begin position="6"/>
        <end position="79"/>
    </location>
</feature>
<keyword evidence="4" id="KW-1185">Reference proteome</keyword>
<gene>
    <name evidence="3" type="ORF">FHY56_08120</name>
</gene>
<evidence type="ECO:0000259" key="2">
    <source>
        <dbReference type="Pfam" id="PF13670"/>
    </source>
</evidence>
<dbReference type="RefSeq" id="WP_140904660.1">
    <property type="nucleotide sequence ID" value="NZ_JBHTMD010000007.1"/>
</dbReference>